<organism evidence="2 3">
    <name type="scientific">Carex littledalei</name>
    <dbReference type="NCBI Taxonomy" id="544730"/>
    <lineage>
        <taxon>Eukaryota</taxon>
        <taxon>Viridiplantae</taxon>
        <taxon>Streptophyta</taxon>
        <taxon>Embryophyta</taxon>
        <taxon>Tracheophyta</taxon>
        <taxon>Spermatophyta</taxon>
        <taxon>Magnoliopsida</taxon>
        <taxon>Liliopsida</taxon>
        <taxon>Poales</taxon>
        <taxon>Cyperaceae</taxon>
        <taxon>Cyperoideae</taxon>
        <taxon>Cariceae</taxon>
        <taxon>Carex</taxon>
        <taxon>Carex subgen. Euthyceras</taxon>
    </lineage>
</organism>
<dbReference type="EMBL" id="SWLB01000003">
    <property type="protein sequence ID" value="KAF3339548.1"/>
    <property type="molecule type" value="Genomic_DNA"/>
</dbReference>
<protein>
    <submittedName>
        <fullName evidence="2">Cotton fiber expressed protein</fullName>
    </submittedName>
</protein>
<dbReference type="PANTHER" id="PTHR36887">
    <property type="entry name" value="OS01G0532300 PROTEIN"/>
    <property type="match status" value="1"/>
</dbReference>
<sequence>MNNLPPFSQMSKLLLLLIFSLLTLLIPTPLRHPYLYFLFNILVVVLGIESGLLKAITSPHDEKKPYFTTQYFTPPSLHPSIHQGIGTRVLTKTQSIAALASQALAKPIEKSKVVETTLGGIVRVNNKLKKCASRPSIFFIGGLESEQECIKKESKKEEKEEEWMEADEMTKQELFTKAEHFIGNFYRQLKMQREESWQKIHGLYHKHF</sequence>
<dbReference type="Pfam" id="PF05553">
    <property type="entry name" value="DUF761"/>
    <property type="match status" value="1"/>
</dbReference>
<proteinExistence type="predicted"/>
<evidence type="ECO:0000313" key="3">
    <source>
        <dbReference type="Proteomes" id="UP000623129"/>
    </source>
</evidence>
<keyword evidence="1" id="KW-0812">Transmembrane</keyword>
<feature type="transmembrane region" description="Helical" evidence="1">
    <location>
        <begin position="35"/>
        <end position="56"/>
    </location>
</feature>
<evidence type="ECO:0000256" key="1">
    <source>
        <dbReference type="SAM" id="Phobius"/>
    </source>
</evidence>
<evidence type="ECO:0000313" key="2">
    <source>
        <dbReference type="EMBL" id="KAF3339548.1"/>
    </source>
</evidence>
<dbReference type="Proteomes" id="UP000623129">
    <property type="component" value="Unassembled WGS sequence"/>
</dbReference>
<keyword evidence="1" id="KW-1133">Transmembrane helix</keyword>
<accession>A0A833RQY2</accession>
<keyword evidence="3" id="KW-1185">Reference proteome</keyword>
<keyword evidence="1" id="KW-0472">Membrane</keyword>
<name>A0A833RQY2_9POAL</name>
<reference evidence="2" key="1">
    <citation type="submission" date="2020-01" db="EMBL/GenBank/DDBJ databases">
        <title>Genome sequence of Kobresia littledalei, the first chromosome-level genome in the family Cyperaceae.</title>
        <authorList>
            <person name="Qu G."/>
        </authorList>
    </citation>
    <scope>NUCLEOTIDE SEQUENCE</scope>
    <source>
        <strain evidence="2">C.B.Clarke</strain>
        <tissue evidence="2">Leaf</tissue>
    </source>
</reference>
<dbReference type="InterPro" id="IPR008480">
    <property type="entry name" value="DUF761_pln"/>
</dbReference>
<gene>
    <name evidence="2" type="ORF">FCM35_KLT15319</name>
</gene>
<dbReference type="AlphaFoldDB" id="A0A833RQY2"/>
<comment type="caution">
    <text evidence="2">The sequence shown here is derived from an EMBL/GenBank/DDBJ whole genome shotgun (WGS) entry which is preliminary data.</text>
</comment>
<dbReference type="PANTHER" id="PTHR36887:SF1">
    <property type="entry name" value="OS01G0532300 PROTEIN"/>
    <property type="match status" value="1"/>
</dbReference>
<dbReference type="OrthoDB" id="1923900at2759"/>